<proteinExistence type="predicted"/>
<protein>
    <submittedName>
        <fullName evidence="2">AMP-binding protein</fullName>
    </submittedName>
</protein>
<comment type="caution">
    <text evidence="2">The sequence shown here is derived from an EMBL/GenBank/DDBJ whole genome shotgun (WGS) entry which is preliminary data.</text>
</comment>
<dbReference type="RefSeq" id="WP_010358476.1">
    <property type="nucleotide sequence ID" value="NZ_CP122369.1"/>
</dbReference>
<dbReference type="Gene3D" id="3.40.50.12780">
    <property type="entry name" value="N-terminal domain of ligase-like"/>
    <property type="match status" value="1"/>
</dbReference>
<dbReference type="EMBL" id="JARAWP010000006">
    <property type="protein sequence ID" value="MDX3018612.1"/>
    <property type="molecule type" value="Genomic_DNA"/>
</dbReference>
<evidence type="ECO:0000259" key="1">
    <source>
        <dbReference type="Pfam" id="PF00501"/>
    </source>
</evidence>
<keyword evidence="3" id="KW-1185">Reference proteome</keyword>
<dbReference type="InterPro" id="IPR000873">
    <property type="entry name" value="AMP-dep_synth/lig_dom"/>
</dbReference>
<dbReference type="Proteomes" id="UP001272987">
    <property type="component" value="Unassembled WGS sequence"/>
</dbReference>
<dbReference type="GeneID" id="69808282"/>
<dbReference type="PANTHER" id="PTHR43767">
    <property type="entry name" value="LONG-CHAIN-FATTY-ACID--COA LIGASE"/>
    <property type="match status" value="1"/>
</dbReference>
<dbReference type="Pfam" id="PF00501">
    <property type="entry name" value="AMP-binding"/>
    <property type="match status" value="1"/>
</dbReference>
<gene>
    <name evidence="2" type="ORF">PV666_12020</name>
</gene>
<dbReference type="PANTHER" id="PTHR43767:SF10">
    <property type="entry name" value="SURFACTIN SYNTHASE SUBUNIT 1"/>
    <property type="match status" value="1"/>
</dbReference>
<dbReference type="SUPFAM" id="SSF56801">
    <property type="entry name" value="Acetyl-CoA synthetase-like"/>
    <property type="match status" value="1"/>
</dbReference>
<accession>A0ABU4LT43</accession>
<organism evidence="2 3">
    <name type="scientific">Streptomyces acidiscabies</name>
    <dbReference type="NCBI Taxonomy" id="42234"/>
    <lineage>
        <taxon>Bacteria</taxon>
        <taxon>Bacillati</taxon>
        <taxon>Actinomycetota</taxon>
        <taxon>Actinomycetes</taxon>
        <taxon>Kitasatosporales</taxon>
        <taxon>Streptomycetaceae</taxon>
        <taxon>Streptomyces</taxon>
    </lineage>
</organism>
<dbReference type="InterPro" id="IPR050237">
    <property type="entry name" value="ATP-dep_AMP-bd_enzyme"/>
</dbReference>
<evidence type="ECO:0000313" key="3">
    <source>
        <dbReference type="Proteomes" id="UP001272987"/>
    </source>
</evidence>
<feature type="domain" description="AMP-dependent synthetase/ligase" evidence="1">
    <location>
        <begin position="128"/>
        <end position="322"/>
    </location>
</feature>
<sequence>MTLSTLMLVPPEDQVADYLSDRVDTDAGQPVRRRRLTDVREAFVAAALPPGSPVLIAVPDPHTQLTAFLAAHYAGLVPVLLPRACPEHRRRIIADALGAAALATTTPDLVVRRIATAHPHAYEPGQAIVMTSATSGTAGGCLHRVAALFDNARRHADAIGLRGTDTVWLNLPMHYSFALVAQALAGIATGARLVLSGPPFAPGAYREGLRRHGVTVSSLSPSLVRSFLDDTYELPSSLRVLTVGGDSLEATHVKELLARHRGGELYLTYGLTEAGPRVSTLAAHRAPPERYTSVGLPLPGVEVAVRGEGVRGELLVTTPSAMVRRVGHGAAGRRGLVAADTVATGDVFRVDESGHLFFCGRIADFVVINGDRVSLRWVRELVGALPGVLHVRTEIVQTDTGRGGIGRQRYRLHVTAREASQTIRDQVTRRLKEVLLRVEFPCDVVVREPRANEFAK</sequence>
<name>A0ABU4LT43_9ACTN</name>
<evidence type="ECO:0000313" key="2">
    <source>
        <dbReference type="EMBL" id="MDX3018612.1"/>
    </source>
</evidence>
<reference evidence="2 3" key="1">
    <citation type="journal article" date="2023" name="Microb. Genom.">
        <title>Mesoterricola silvestris gen. nov., sp. nov., Mesoterricola sediminis sp. nov., Geothrix oryzae sp. nov., Geothrix edaphica sp. nov., Geothrix rubra sp. nov., and Geothrix limicola sp. nov., six novel members of Acidobacteriota isolated from soils.</title>
        <authorList>
            <person name="Weisberg A.J."/>
            <person name="Pearce E."/>
            <person name="Kramer C.G."/>
            <person name="Chang J.H."/>
            <person name="Clarke C.R."/>
        </authorList>
    </citation>
    <scope>NUCLEOTIDE SEQUENCE [LARGE SCALE GENOMIC DNA]</scope>
    <source>
        <strain evidence="2 3">NB05-1H</strain>
    </source>
</reference>
<dbReference type="InterPro" id="IPR042099">
    <property type="entry name" value="ANL_N_sf"/>
</dbReference>